<dbReference type="InterPro" id="IPR002068">
    <property type="entry name" value="A-crystallin/Hsp20_dom"/>
</dbReference>
<evidence type="ECO:0000259" key="3">
    <source>
        <dbReference type="PROSITE" id="PS01031"/>
    </source>
</evidence>
<evidence type="ECO:0000256" key="1">
    <source>
        <dbReference type="PROSITE-ProRule" id="PRU00285"/>
    </source>
</evidence>
<dbReference type="SUPFAM" id="SSF49764">
    <property type="entry name" value="HSP20-like chaperones"/>
    <property type="match status" value="1"/>
</dbReference>
<evidence type="ECO:0000313" key="5">
    <source>
        <dbReference type="Proteomes" id="UP000438120"/>
    </source>
</evidence>
<comment type="similarity">
    <text evidence="1 2">Belongs to the small heat shock protein (HSP20) family.</text>
</comment>
<dbReference type="RefSeq" id="WP_154549003.1">
    <property type="nucleotide sequence ID" value="NZ_JBKZBY010000001.1"/>
</dbReference>
<dbReference type="PANTHER" id="PTHR11527">
    <property type="entry name" value="HEAT-SHOCK PROTEIN 20 FAMILY MEMBER"/>
    <property type="match status" value="1"/>
</dbReference>
<evidence type="ECO:0000256" key="2">
    <source>
        <dbReference type="RuleBase" id="RU003616"/>
    </source>
</evidence>
<reference evidence="4 5" key="1">
    <citation type="submission" date="2019-08" db="EMBL/GenBank/DDBJ databases">
        <title>In-depth cultivation of the pig gut microbiome towards novel bacterial diversity and tailored functional studies.</title>
        <authorList>
            <person name="Wylensek D."/>
            <person name="Hitch T.C.A."/>
            <person name="Clavel T."/>
        </authorList>
    </citation>
    <scope>NUCLEOTIDE SEQUENCE [LARGE SCALE GENOMIC DNA]</scope>
    <source>
        <strain evidence="4 5">Bifido-178-WT-2B</strain>
    </source>
</reference>
<dbReference type="InterPro" id="IPR031107">
    <property type="entry name" value="Small_HSP"/>
</dbReference>
<keyword evidence="5" id="KW-1185">Reference proteome</keyword>
<evidence type="ECO:0000313" key="4">
    <source>
        <dbReference type="EMBL" id="MST87392.1"/>
    </source>
</evidence>
<dbReference type="EMBL" id="VUMX01000018">
    <property type="protein sequence ID" value="MST87392.1"/>
    <property type="molecule type" value="Genomic_DNA"/>
</dbReference>
<name>A0A6A8MF54_9LACO</name>
<organism evidence="4 5">
    <name type="scientific">Lactobacillus porci</name>
    <dbReference type="NCBI Taxonomy" id="2012477"/>
    <lineage>
        <taxon>Bacteria</taxon>
        <taxon>Bacillati</taxon>
        <taxon>Bacillota</taxon>
        <taxon>Bacilli</taxon>
        <taxon>Lactobacillales</taxon>
        <taxon>Lactobacillaceae</taxon>
        <taxon>Lactobacillus</taxon>
    </lineage>
</organism>
<dbReference type="AlphaFoldDB" id="A0A6A8MF54"/>
<dbReference type="Pfam" id="PF00011">
    <property type="entry name" value="HSP20"/>
    <property type="match status" value="1"/>
</dbReference>
<dbReference type="CDD" id="cd06471">
    <property type="entry name" value="ACD_LpsHSP_like"/>
    <property type="match status" value="1"/>
</dbReference>
<dbReference type="InterPro" id="IPR008978">
    <property type="entry name" value="HSP20-like_chaperone"/>
</dbReference>
<feature type="domain" description="SHSP" evidence="3">
    <location>
        <begin position="26"/>
        <end position="141"/>
    </location>
</feature>
<dbReference type="Gene3D" id="2.60.40.790">
    <property type="match status" value="1"/>
</dbReference>
<comment type="caution">
    <text evidence="4">The sequence shown here is derived from an EMBL/GenBank/DDBJ whole genome shotgun (WGS) entry which is preliminary data.</text>
</comment>
<accession>A0A6A8MF54</accession>
<gene>
    <name evidence="4" type="ORF">FYJ62_07035</name>
</gene>
<dbReference type="Proteomes" id="UP000438120">
    <property type="component" value="Unassembled WGS sequence"/>
</dbReference>
<proteinExistence type="inferred from homology"/>
<dbReference type="OrthoDB" id="9811615at2"/>
<dbReference type="PROSITE" id="PS01031">
    <property type="entry name" value="SHSP"/>
    <property type="match status" value="1"/>
</dbReference>
<protein>
    <submittedName>
        <fullName evidence="4">Hsp20/alpha crystallin family protein</fullName>
    </submittedName>
</protein>
<sequence>MANDLMNRYNDLFDHMGGWLDNSRDFLDTHAFRNILQADVAEDDKEYTVKIDVPGMSKDDIHLAYSDGVLTISGNRSTFKDDSDKKKNLVRQERSEGSVSRSFALPNVDKSGINAKLTDGVLTVVLPKIAPEADDSTITIE</sequence>